<evidence type="ECO:0000313" key="2">
    <source>
        <dbReference type="Proteomes" id="UP001163823"/>
    </source>
</evidence>
<dbReference type="PANTHER" id="PTHR33108:SF42">
    <property type="entry name" value="(WILD MALAYSIAN BANANA) HYPOTHETICAL PROTEIN"/>
    <property type="match status" value="1"/>
</dbReference>
<name>A0AAD7M5N8_QUISA</name>
<organism evidence="1 2">
    <name type="scientific">Quillaja saponaria</name>
    <name type="common">Soap bark tree</name>
    <dbReference type="NCBI Taxonomy" id="32244"/>
    <lineage>
        <taxon>Eukaryota</taxon>
        <taxon>Viridiplantae</taxon>
        <taxon>Streptophyta</taxon>
        <taxon>Embryophyta</taxon>
        <taxon>Tracheophyta</taxon>
        <taxon>Spermatophyta</taxon>
        <taxon>Magnoliopsida</taxon>
        <taxon>eudicotyledons</taxon>
        <taxon>Gunneridae</taxon>
        <taxon>Pentapetalae</taxon>
        <taxon>rosids</taxon>
        <taxon>fabids</taxon>
        <taxon>Fabales</taxon>
        <taxon>Quillajaceae</taxon>
        <taxon>Quillaja</taxon>
    </lineage>
</organism>
<dbReference type="KEGG" id="qsa:O6P43_008448"/>
<gene>
    <name evidence="1" type="ORF">O6P43_008448</name>
</gene>
<comment type="caution">
    <text evidence="1">The sequence shown here is derived from an EMBL/GenBank/DDBJ whole genome shotgun (WGS) entry which is preliminary data.</text>
</comment>
<dbReference type="InterPro" id="IPR012876">
    <property type="entry name" value="DUF1677_pln"/>
</dbReference>
<dbReference type="PANTHER" id="PTHR33108">
    <property type="entry name" value="OS01G0745000 PROTEIN"/>
    <property type="match status" value="1"/>
</dbReference>
<dbReference type="Pfam" id="PF07911">
    <property type="entry name" value="DUF1677"/>
    <property type="match status" value="1"/>
</dbReference>
<keyword evidence="2" id="KW-1185">Reference proteome</keyword>
<sequence>MDSGEAVKKAVCGCCGMREECTIGYIGWVQERYGGLWVCGPCEEAIKYEQARLGVSIEVGLRVHTTFRDTIKADPAAHISHSNVQLIRKIMSPSSSSSSTASLP</sequence>
<proteinExistence type="predicted"/>
<dbReference type="AlphaFoldDB" id="A0AAD7M5N8"/>
<dbReference type="EMBL" id="JARAOO010000004">
    <property type="protein sequence ID" value="KAJ7970233.1"/>
    <property type="molecule type" value="Genomic_DNA"/>
</dbReference>
<accession>A0AAD7M5N8</accession>
<protein>
    <submittedName>
        <fullName evidence="1">Uncharacterized protein</fullName>
    </submittedName>
</protein>
<reference evidence="1" key="1">
    <citation type="journal article" date="2023" name="Science">
        <title>Elucidation of the pathway for biosynthesis of saponin adjuvants from the soapbark tree.</title>
        <authorList>
            <person name="Reed J."/>
            <person name="Orme A."/>
            <person name="El-Demerdash A."/>
            <person name="Owen C."/>
            <person name="Martin L.B.B."/>
            <person name="Misra R.C."/>
            <person name="Kikuchi S."/>
            <person name="Rejzek M."/>
            <person name="Martin A.C."/>
            <person name="Harkess A."/>
            <person name="Leebens-Mack J."/>
            <person name="Louveau T."/>
            <person name="Stephenson M.J."/>
            <person name="Osbourn A."/>
        </authorList>
    </citation>
    <scope>NUCLEOTIDE SEQUENCE</scope>
    <source>
        <strain evidence="1">S10</strain>
    </source>
</reference>
<evidence type="ECO:0000313" key="1">
    <source>
        <dbReference type="EMBL" id="KAJ7970233.1"/>
    </source>
</evidence>
<dbReference type="Proteomes" id="UP001163823">
    <property type="component" value="Chromosome 4"/>
</dbReference>